<dbReference type="Gene3D" id="1.10.10.10">
    <property type="entry name" value="Winged helix-like DNA-binding domain superfamily/Winged helix DNA-binding domain"/>
    <property type="match status" value="1"/>
</dbReference>
<dbReference type="InterPro" id="IPR030456">
    <property type="entry name" value="TF_fork_head_CS_2"/>
</dbReference>
<feature type="region of interest" description="Disordered" evidence="6">
    <location>
        <begin position="304"/>
        <end position="405"/>
    </location>
</feature>
<dbReference type="GeneID" id="63780649"/>
<dbReference type="InterPro" id="IPR036388">
    <property type="entry name" value="WH-like_DNA-bd_sf"/>
</dbReference>
<feature type="region of interest" description="Disordered" evidence="6">
    <location>
        <begin position="192"/>
        <end position="253"/>
    </location>
</feature>
<dbReference type="InterPro" id="IPR036390">
    <property type="entry name" value="WH_DNA-bd_sf"/>
</dbReference>
<feature type="compositionally biased region" description="Low complexity" evidence="6">
    <location>
        <begin position="64"/>
        <end position="81"/>
    </location>
</feature>
<comment type="caution">
    <text evidence="8">The sequence shown here is derived from an EMBL/GenBank/DDBJ whole genome shotgun (WGS) entry which is preliminary data.</text>
</comment>
<proteinExistence type="predicted"/>
<organism evidence="8 9">
    <name type="scientific">Pseudomassariella vexata</name>
    <dbReference type="NCBI Taxonomy" id="1141098"/>
    <lineage>
        <taxon>Eukaryota</taxon>
        <taxon>Fungi</taxon>
        <taxon>Dikarya</taxon>
        <taxon>Ascomycota</taxon>
        <taxon>Pezizomycotina</taxon>
        <taxon>Sordariomycetes</taxon>
        <taxon>Xylariomycetidae</taxon>
        <taxon>Amphisphaeriales</taxon>
        <taxon>Pseudomassariaceae</taxon>
        <taxon>Pseudomassariella</taxon>
    </lineage>
</organism>
<feature type="region of interest" description="Disordered" evidence="6">
    <location>
        <begin position="128"/>
        <end position="148"/>
    </location>
</feature>
<evidence type="ECO:0000256" key="5">
    <source>
        <dbReference type="PROSITE-ProRule" id="PRU00089"/>
    </source>
</evidence>
<feature type="compositionally biased region" description="Polar residues" evidence="6">
    <location>
        <begin position="15"/>
        <end position="53"/>
    </location>
</feature>
<evidence type="ECO:0000256" key="4">
    <source>
        <dbReference type="ARBA" id="ARBA00023242"/>
    </source>
</evidence>
<feature type="region of interest" description="Disordered" evidence="6">
    <location>
        <begin position="473"/>
        <end position="528"/>
    </location>
</feature>
<dbReference type="AlphaFoldDB" id="A0A1Y2DF74"/>
<keyword evidence="2 5" id="KW-0238">DNA-binding</keyword>
<dbReference type="RefSeq" id="XP_040710905.1">
    <property type="nucleotide sequence ID" value="XM_040864437.1"/>
</dbReference>
<dbReference type="InParanoid" id="A0A1Y2DF74"/>
<protein>
    <recommendedName>
        <fullName evidence="7">Fork-head domain-containing protein</fullName>
    </recommendedName>
</protein>
<dbReference type="GO" id="GO:0000978">
    <property type="term" value="F:RNA polymerase II cis-regulatory region sequence-specific DNA binding"/>
    <property type="evidence" value="ECO:0007669"/>
    <property type="project" value="TreeGrafter"/>
</dbReference>
<gene>
    <name evidence="8" type="ORF">BCR38DRAFT_489776</name>
</gene>
<dbReference type="PANTHER" id="PTHR46078:SF2">
    <property type="entry name" value="FORK-HEAD DOMAIN-CONTAINING PROTEIN"/>
    <property type="match status" value="1"/>
</dbReference>
<feature type="compositionally biased region" description="Low complexity" evidence="6">
    <location>
        <begin position="128"/>
        <end position="139"/>
    </location>
</feature>
<dbReference type="Proteomes" id="UP000193689">
    <property type="component" value="Unassembled WGS sequence"/>
</dbReference>
<sequence length="562" mass="61778">MLPSFCDGLPVNFATPDSTSNPRRACTTQSTTDSSGEYSQINGFYTPSPTLQVAETAHPPPQPQQHHQQQQPSSHSYPLPHIHSASSSQGMWPTPPATACEDFDDYTYQGSPASASCGIPVVNCSARSSATSPRSWSSPDTHHSSYPRPWKAQELPPFGMCLNTIPSDDRYHQQMLASPYGHHSYLANSIDPDSIMSQEAPPMTPDHPESALSPRSGSSPGKNEFNMPYRFDEDEISPPPHQGEGECGSEADDANKVDEPYAQLIYKAFMSRERHAMTLQQIYAWFRENTDKAKAENKGWQNSIRHNLSMNQAFVKRDRRPSASDATTESGEPKKSTEWVLEDWAVRDGVQSTTRYRKPNPSRRGGSGSHSRHHRDYQPSARATSGRKGGLTASKTKAAATRQAMRNKHMYSGASSHFPSSHYYPRNHDAEYAGSVKDEPATPPDASVGDILFAEPLSTNAAIPATNPGYYYSHAHGHAHGQGHGHHAHQHPHAQQPHHHSQPYTLENVTGVYDHPPAPSGPGRNQYMLFADSHDAAPESSVRVNSINYSWGNSDGGAPYQS</sequence>
<reference evidence="8 9" key="1">
    <citation type="submission" date="2016-07" db="EMBL/GenBank/DDBJ databases">
        <title>Pervasive Adenine N6-methylation of Active Genes in Fungi.</title>
        <authorList>
            <consortium name="DOE Joint Genome Institute"/>
            <person name="Mondo S.J."/>
            <person name="Dannebaum R.O."/>
            <person name="Kuo R.C."/>
            <person name="Labutti K."/>
            <person name="Haridas S."/>
            <person name="Kuo A."/>
            <person name="Salamov A."/>
            <person name="Ahrendt S.R."/>
            <person name="Lipzen A."/>
            <person name="Sullivan W."/>
            <person name="Andreopoulos W.B."/>
            <person name="Clum A."/>
            <person name="Lindquist E."/>
            <person name="Daum C."/>
            <person name="Ramamoorthy G.K."/>
            <person name="Gryganskyi A."/>
            <person name="Culley D."/>
            <person name="Magnuson J.K."/>
            <person name="James T.Y."/>
            <person name="O'Malley M.A."/>
            <person name="Stajich J.E."/>
            <person name="Spatafora J.W."/>
            <person name="Visel A."/>
            <person name="Grigoriev I.V."/>
        </authorList>
    </citation>
    <scope>NUCLEOTIDE SEQUENCE [LARGE SCALE GENOMIC DNA]</scope>
    <source>
        <strain evidence="8 9">CBS 129021</strain>
    </source>
</reference>
<feature type="region of interest" description="Disordered" evidence="6">
    <location>
        <begin position="1"/>
        <end position="96"/>
    </location>
</feature>
<dbReference type="OrthoDB" id="5954824at2759"/>
<comment type="subcellular location">
    <subcellularLocation>
        <location evidence="5">Nucleus</location>
    </subcellularLocation>
</comment>
<dbReference type="GO" id="GO:0005634">
    <property type="term" value="C:nucleus"/>
    <property type="evidence" value="ECO:0007669"/>
    <property type="project" value="UniProtKB-SubCell"/>
</dbReference>
<evidence type="ECO:0000313" key="8">
    <source>
        <dbReference type="EMBL" id="ORY57776.1"/>
    </source>
</evidence>
<keyword evidence="4 5" id="KW-0539">Nucleus</keyword>
<evidence type="ECO:0000256" key="1">
    <source>
        <dbReference type="ARBA" id="ARBA00023015"/>
    </source>
</evidence>
<dbReference type="Pfam" id="PF00250">
    <property type="entry name" value="Forkhead"/>
    <property type="match status" value="1"/>
</dbReference>
<dbReference type="PROSITE" id="PS00658">
    <property type="entry name" value="FORK_HEAD_2"/>
    <property type="match status" value="1"/>
</dbReference>
<evidence type="ECO:0000259" key="7">
    <source>
        <dbReference type="PROSITE" id="PS50039"/>
    </source>
</evidence>
<keyword evidence="1" id="KW-0805">Transcription regulation</keyword>
<keyword evidence="9" id="KW-1185">Reference proteome</keyword>
<keyword evidence="3" id="KW-0804">Transcription</keyword>
<evidence type="ECO:0000256" key="6">
    <source>
        <dbReference type="SAM" id="MobiDB-lite"/>
    </source>
</evidence>
<evidence type="ECO:0000256" key="3">
    <source>
        <dbReference type="ARBA" id="ARBA00023163"/>
    </source>
</evidence>
<dbReference type="InterPro" id="IPR001766">
    <property type="entry name" value="Fork_head_dom"/>
</dbReference>
<dbReference type="GO" id="GO:0000981">
    <property type="term" value="F:DNA-binding transcription factor activity, RNA polymerase II-specific"/>
    <property type="evidence" value="ECO:0007669"/>
    <property type="project" value="TreeGrafter"/>
</dbReference>
<dbReference type="STRING" id="1141098.A0A1Y2DF74"/>
<dbReference type="PANTHER" id="PTHR46078">
    <property type="entry name" value="FORKHEAD BOX PROTEIN J2 FAMILY MEMBER"/>
    <property type="match status" value="1"/>
</dbReference>
<dbReference type="EMBL" id="MCFJ01000018">
    <property type="protein sequence ID" value="ORY57776.1"/>
    <property type="molecule type" value="Genomic_DNA"/>
</dbReference>
<feature type="compositionally biased region" description="Basic residues" evidence="6">
    <location>
        <begin position="475"/>
        <end position="501"/>
    </location>
</feature>
<dbReference type="InterPro" id="IPR045912">
    <property type="entry name" value="FOXJ2/3-like"/>
</dbReference>
<feature type="DNA-binding region" description="Fork-head" evidence="5">
    <location>
        <begin position="256"/>
        <end position="360"/>
    </location>
</feature>
<accession>A0A1Y2DF74</accession>
<evidence type="ECO:0000313" key="9">
    <source>
        <dbReference type="Proteomes" id="UP000193689"/>
    </source>
</evidence>
<dbReference type="SUPFAM" id="SSF46785">
    <property type="entry name" value="Winged helix' DNA-binding domain"/>
    <property type="match status" value="1"/>
</dbReference>
<dbReference type="PROSITE" id="PS50039">
    <property type="entry name" value="FORK_HEAD_3"/>
    <property type="match status" value="1"/>
</dbReference>
<name>A0A1Y2DF74_9PEZI</name>
<feature type="domain" description="Fork-head" evidence="7">
    <location>
        <begin position="256"/>
        <end position="360"/>
    </location>
</feature>
<dbReference type="SMART" id="SM00339">
    <property type="entry name" value="FH"/>
    <property type="match status" value="1"/>
</dbReference>
<evidence type="ECO:0000256" key="2">
    <source>
        <dbReference type="ARBA" id="ARBA00023125"/>
    </source>
</evidence>